<keyword evidence="2" id="KW-0288">FMN</keyword>
<dbReference type="AlphaFoldDB" id="A0A402A9V0"/>
<organism evidence="6 7">
    <name type="scientific">Tengunoibacter tsumagoiensis</name>
    <dbReference type="NCBI Taxonomy" id="2014871"/>
    <lineage>
        <taxon>Bacteria</taxon>
        <taxon>Bacillati</taxon>
        <taxon>Chloroflexota</taxon>
        <taxon>Ktedonobacteria</taxon>
        <taxon>Ktedonobacterales</taxon>
        <taxon>Dictyobacteraceae</taxon>
        <taxon>Tengunoibacter</taxon>
    </lineage>
</organism>
<dbReference type="Proteomes" id="UP000287352">
    <property type="component" value="Unassembled WGS sequence"/>
</dbReference>
<feature type="domain" description="Luciferase-like" evidence="5">
    <location>
        <begin position="12"/>
        <end position="173"/>
    </location>
</feature>
<comment type="caution">
    <text evidence="6">The sequence shown here is derived from an EMBL/GenBank/DDBJ whole genome shotgun (WGS) entry which is preliminary data.</text>
</comment>
<dbReference type="PANTHER" id="PTHR42847">
    <property type="entry name" value="ALKANESULFONATE MONOOXYGENASE"/>
    <property type="match status" value="1"/>
</dbReference>
<keyword evidence="7" id="KW-1185">Reference proteome</keyword>
<keyword evidence="3" id="KW-0560">Oxidoreductase</keyword>
<dbReference type="RefSeq" id="WP_161975835.1">
    <property type="nucleotide sequence ID" value="NZ_BIFR01000002.1"/>
</dbReference>
<protein>
    <submittedName>
        <fullName evidence="6">Luciferase-like protein</fullName>
    </submittedName>
</protein>
<accession>A0A402A9V0</accession>
<evidence type="ECO:0000256" key="4">
    <source>
        <dbReference type="ARBA" id="ARBA00023033"/>
    </source>
</evidence>
<keyword evidence="1" id="KW-0285">Flavoprotein</keyword>
<evidence type="ECO:0000259" key="5">
    <source>
        <dbReference type="Pfam" id="PF00296"/>
    </source>
</evidence>
<name>A0A402A9V0_9CHLR</name>
<dbReference type="InterPro" id="IPR050172">
    <property type="entry name" value="SsuD_RutA_monooxygenase"/>
</dbReference>
<reference evidence="7" key="1">
    <citation type="submission" date="2018-12" db="EMBL/GenBank/DDBJ databases">
        <title>Tengunoibacter tsumagoiensis gen. nov., sp. nov., Dictyobacter kobayashii sp. nov., D. alpinus sp. nov., and D. joshuensis sp. nov. and description of Dictyobacteraceae fam. nov. within the order Ktedonobacterales isolated from Tengu-no-mugimeshi.</title>
        <authorList>
            <person name="Wang C.M."/>
            <person name="Zheng Y."/>
            <person name="Sakai Y."/>
            <person name="Toyoda A."/>
            <person name="Minakuchi Y."/>
            <person name="Abe K."/>
            <person name="Yokota A."/>
            <person name="Yabe S."/>
        </authorList>
    </citation>
    <scope>NUCLEOTIDE SEQUENCE [LARGE SCALE GENOMIC DNA]</scope>
    <source>
        <strain evidence="7">Uno3</strain>
    </source>
</reference>
<dbReference type="GO" id="GO:0008726">
    <property type="term" value="F:alkanesulfonate monooxygenase activity"/>
    <property type="evidence" value="ECO:0007669"/>
    <property type="project" value="TreeGrafter"/>
</dbReference>
<proteinExistence type="predicted"/>
<dbReference type="GO" id="GO:0046306">
    <property type="term" value="P:alkanesulfonate catabolic process"/>
    <property type="evidence" value="ECO:0007669"/>
    <property type="project" value="TreeGrafter"/>
</dbReference>
<dbReference type="InterPro" id="IPR036661">
    <property type="entry name" value="Luciferase-like_sf"/>
</dbReference>
<gene>
    <name evidence="6" type="ORF">KTT_57270</name>
</gene>
<evidence type="ECO:0000313" key="7">
    <source>
        <dbReference type="Proteomes" id="UP000287352"/>
    </source>
</evidence>
<dbReference type="Gene3D" id="3.20.20.30">
    <property type="entry name" value="Luciferase-like domain"/>
    <property type="match status" value="1"/>
</dbReference>
<dbReference type="PANTHER" id="PTHR42847:SF4">
    <property type="entry name" value="ALKANESULFONATE MONOOXYGENASE-RELATED"/>
    <property type="match status" value="1"/>
</dbReference>
<evidence type="ECO:0000256" key="3">
    <source>
        <dbReference type="ARBA" id="ARBA00023002"/>
    </source>
</evidence>
<evidence type="ECO:0000256" key="2">
    <source>
        <dbReference type="ARBA" id="ARBA00022643"/>
    </source>
</evidence>
<dbReference type="Pfam" id="PF00296">
    <property type="entry name" value="Bac_luciferase"/>
    <property type="match status" value="1"/>
</dbReference>
<dbReference type="EMBL" id="BIFR01000002">
    <property type="protein sequence ID" value="GCE15868.1"/>
    <property type="molecule type" value="Genomic_DNA"/>
</dbReference>
<dbReference type="InterPro" id="IPR011251">
    <property type="entry name" value="Luciferase-like_dom"/>
</dbReference>
<keyword evidence="4" id="KW-0503">Monooxygenase</keyword>
<evidence type="ECO:0000256" key="1">
    <source>
        <dbReference type="ARBA" id="ARBA00022630"/>
    </source>
</evidence>
<dbReference type="SUPFAM" id="SSF51679">
    <property type="entry name" value="Bacterial luciferase-like"/>
    <property type="match status" value="1"/>
</dbReference>
<evidence type="ECO:0000313" key="6">
    <source>
        <dbReference type="EMBL" id="GCE15868.1"/>
    </source>
</evidence>
<sequence length="276" mass="30683">MKFGLDVPTTGEYADARVLAQLAVDAEHAGWDGFFIWDVLPQQAPVIDPWIALTAIALQTSHIKIGLLAIPLARHRPYLVAQRLANLDQLSHGRMICTVGLGFGEEVFAAFGEERTLSVRARQLEEGMTILAGLWTGDPFSFTGEYYALEQANLHIRPVQEPRIPLWVAGGWPNHAPFRRAVQWDGACLKSINAKTKKWLTVADFQECLSYLQSQRTQHSSEFDIIVSGETPNNPQEASKITSPFAGAGATWWVEEGLGWSLEEFRQRIRSGPPCS</sequence>